<organism evidence="1 2">
    <name type="scientific">Candidatus Jorgensenbacteria bacterium GWC1_48_12</name>
    <dbReference type="NCBI Taxonomy" id="1798469"/>
    <lineage>
        <taxon>Bacteria</taxon>
        <taxon>Candidatus Joergenseniibacteriota</taxon>
    </lineage>
</organism>
<dbReference type="Proteomes" id="UP000179324">
    <property type="component" value="Unassembled WGS sequence"/>
</dbReference>
<evidence type="ECO:0000313" key="1">
    <source>
        <dbReference type="EMBL" id="OGG38932.1"/>
    </source>
</evidence>
<name>A0A1F6BQ99_9BACT</name>
<dbReference type="EMBL" id="MFKI01000021">
    <property type="protein sequence ID" value="OGG38932.1"/>
    <property type="molecule type" value="Genomic_DNA"/>
</dbReference>
<accession>A0A1F6BQ99</accession>
<evidence type="ECO:0000313" key="2">
    <source>
        <dbReference type="Proteomes" id="UP000179324"/>
    </source>
</evidence>
<sequence>MVGELFDRLKKLPKREQESFLVIEDLGFGFGVTRAKIRNKDKKINVYGTGFVENFEGIKKPLFPVDKVILAVGSDKAVTIESTIHLKRSEPDEPISETEIDTLVFRGLWEFLNRYRGTVSKKLGAHDLDLILAGAEIREVSLGQSRVFNPQGFKGANLYFRYRGTFIHRDLEALIEKMEHWGREKILVESGGILGLSVPPPSDYFVLVGDKVTNVFANGEEDWLHLKVLPWGSGLILRKIAVFFGVSTGVAAEILLSLDKEPPSGKIKKAIEGMIREEIQNLLKLLPRSGGRGRQPDFYFGFNLPSVLVGKFLGPRMKLVNFKNLLTEQGYGVIMNQESAPFLNADNVLAFITHVYSPPQYGFLNDLLARRARWLTAKH</sequence>
<gene>
    <name evidence="1" type="ORF">A2127_00855</name>
</gene>
<reference evidence="1 2" key="1">
    <citation type="journal article" date="2016" name="Nat. Commun.">
        <title>Thousands of microbial genomes shed light on interconnected biogeochemical processes in an aquifer system.</title>
        <authorList>
            <person name="Anantharaman K."/>
            <person name="Brown C.T."/>
            <person name="Hug L.A."/>
            <person name="Sharon I."/>
            <person name="Castelle C.J."/>
            <person name="Probst A.J."/>
            <person name="Thomas B.C."/>
            <person name="Singh A."/>
            <person name="Wilkins M.J."/>
            <person name="Karaoz U."/>
            <person name="Brodie E.L."/>
            <person name="Williams K.H."/>
            <person name="Hubbard S.S."/>
            <person name="Banfield J.F."/>
        </authorList>
    </citation>
    <scope>NUCLEOTIDE SEQUENCE [LARGE SCALE GENOMIC DNA]</scope>
</reference>
<dbReference type="AlphaFoldDB" id="A0A1F6BQ99"/>
<protein>
    <submittedName>
        <fullName evidence="1">Uncharacterized protein</fullName>
    </submittedName>
</protein>
<comment type="caution">
    <text evidence="1">The sequence shown here is derived from an EMBL/GenBank/DDBJ whole genome shotgun (WGS) entry which is preliminary data.</text>
</comment>
<proteinExistence type="predicted"/>